<dbReference type="Proteomes" id="UP000317429">
    <property type="component" value="Chromosome"/>
</dbReference>
<dbReference type="PANTHER" id="PTHR22946:SF8">
    <property type="entry name" value="ACETYL XYLAN ESTERASE DOMAIN-CONTAINING PROTEIN"/>
    <property type="match status" value="1"/>
</dbReference>
<dbReference type="EMBL" id="CP036291">
    <property type="protein sequence ID" value="QDU89685.1"/>
    <property type="molecule type" value="Genomic_DNA"/>
</dbReference>
<dbReference type="RefSeq" id="WP_197526872.1">
    <property type="nucleotide sequence ID" value="NZ_CP036291.1"/>
</dbReference>
<dbReference type="PANTHER" id="PTHR22946">
    <property type="entry name" value="DIENELACTONE HYDROLASE DOMAIN-CONTAINING PROTEIN-RELATED"/>
    <property type="match status" value="1"/>
</dbReference>
<dbReference type="InterPro" id="IPR029058">
    <property type="entry name" value="AB_hydrolase_fold"/>
</dbReference>
<name>A0A518DDX7_9BACT</name>
<keyword evidence="4" id="KW-1185">Reference proteome</keyword>
<dbReference type="Gene3D" id="3.40.50.1820">
    <property type="entry name" value="alpha/beta hydrolase"/>
    <property type="match status" value="2"/>
</dbReference>
<gene>
    <name evidence="3" type="ORF">Pla175_30800</name>
</gene>
<protein>
    <submittedName>
        <fullName evidence="3">Acetyl xylan esterase (AXE1)</fullName>
    </submittedName>
</protein>
<dbReference type="SUPFAM" id="SSF53474">
    <property type="entry name" value="alpha/beta-Hydrolases"/>
    <property type="match status" value="2"/>
</dbReference>
<sequence precursor="true">MCVLVLAAAWAWGATPPVFAGDLDVLGDERGGLLHRYLMAELDSRFEQQRAEREQALRSPAALRAYQAKLKASFAAAIGGLPAKTPLNPLVTGRIDRGVYVIERVAFESRPHHHVTANFYLPKRDGPVPGVLVPCGHTQNGKASPAYQQLCMLLAQHGIAALIVDPICQGERLQVVDSGRELLPLSATTGHSLLDNGLMMLGLDAAVWELWDNVRAVDYLVIRKEVDPARIGLTGNSGGGTQSLYLMAMEPRIGPAAPSCFLCSQQSILHSPIGEQDGCQQLSGDTAGGLEHVSFAVMRAPRPTRLLAAEHDFFPIHATRESFGYLERVYQVLDEPERVDLFVAADEHGFSKPRREAAVQWMKRWLLGDDAPVVEPESEVLPDEELYVTATGQAVSHFADEQTVTDVLLGSAERLAPQRQDLWRAPRLADQQQKLTKLLGLRPVGSVSLVERGEVDHDGRRITKVLIERPHEPPVPGLLFLPSDLEAGARRPGVVYVHGDGKQADAAPAGAIDALADRGRVVLAIDVRGVGETVDLAHQNKRRYGGSSNYSAGMLSLHLGRPLLGQRVEDVLAAVEALRGVEQVDRGPIDLVGIGVGGPVALHAALLSDRVGRVSTRDAIDSFARDVVARADQYDLIDHVVPGALHWYDLPDIRRALGERYSPEAP</sequence>
<evidence type="ECO:0000313" key="3">
    <source>
        <dbReference type="EMBL" id="QDU89685.1"/>
    </source>
</evidence>
<organism evidence="3 4">
    <name type="scientific">Pirellulimonas nuda</name>
    <dbReference type="NCBI Taxonomy" id="2528009"/>
    <lineage>
        <taxon>Bacteria</taxon>
        <taxon>Pseudomonadati</taxon>
        <taxon>Planctomycetota</taxon>
        <taxon>Planctomycetia</taxon>
        <taxon>Pirellulales</taxon>
        <taxon>Lacipirellulaceae</taxon>
        <taxon>Pirellulimonas</taxon>
    </lineage>
</organism>
<accession>A0A518DDX7</accession>
<dbReference type="InterPro" id="IPR050261">
    <property type="entry name" value="FrsA_esterase"/>
</dbReference>
<dbReference type="AlphaFoldDB" id="A0A518DDX7"/>
<dbReference type="Pfam" id="PF05448">
    <property type="entry name" value="AXE1"/>
    <property type="match status" value="1"/>
</dbReference>
<feature type="chain" id="PRO_5022202385" evidence="1">
    <location>
        <begin position="21"/>
        <end position="666"/>
    </location>
</feature>
<dbReference type="KEGG" id="pnd:Pla175_30800"/>
<evidence type="ECO:0000313" key="4">
    <source>
        <dbReference type="Proteomes" id="UP000317429"/>
    </source>
</evidence>
<dbReference type="InterPro" id="IPR008391">
    <property type="entry name" value="AXE1_dom"/>
</dbReference>
<proteinExistence type="predicted"/>
<reference evidence="3 4" key="1">
    <citation type="submission" date="2019-02" db="EMBL/GenBank/DDBJ databases">
        <title>Deep-cultivation of Planctomycetes and their phenomic and genomic characterization uncovers novel biology.</title>
        <authorList>
            <person name="Wiegand S."/>
            <person name="Jogler M."/>
            <person name="Boedeker C."/>
            <person name="Pinto D."/>
            <person name="Vollmers J."/>
            <person name="Rivas-Marin E."/>
            <person name="Kohn T."/>
            <person name="Peeters S.H."/>
            <person name="Heuer A."/>
            <person name="Rast P."/>
            <person name="Oberbeckmann S."/>
            <person name="Bunk B."/>
            <person name="Jeske O."/>
            <person name="Meyerdierks A."/>
            <person name="Storesund J.E."/>
            <person name="Kallscheuer N."/>
            <person name="Luecker S."/>
            <person name="Lage O.M."/>
            <person name="Pohl T."/>
            <person name="Merkel B.J."/>
            <person name="Hornburger P."/>
            <person name="Mueller R.-W."/>
            <person name="Bruemmer F."/>
            <person name="Labrenz M."/>
            <person name="Spormann A.M."/>
            <person name="Op den Camp H."/>
            <person name="Overmann J."/>
            <person name="Amann R."/>
            <person name="Jetten M.S.M."/>
            <person name="Mascher T."/>
            <person name="Medema M.H."/>
            <person name="Devos D.P."/>
            <person name="Kaster A.-K."/>
            <person name="Ovreas L."/>
            <person name="Rohde M."/>
            <person name="Galperin M.Y."/>
            <person name="Jogler C."/>
        </authorList>
    </citation>
    <scope>NUCLEOTIDE SEQUENCE [LARGE SCALE GENOMIC DNA]</scope>
    <source>
        <strain evidence="3 4">Pla175</strain>
    </source>
</reference>
<evidence type="ECO:0000256" key="1">
    <source>
        <dbReference type="SAM" id="SignalP"/>
    </source>
</evidence>
<evidence type="ECO:0000259" key="2">
    <source>
        <dbReference type="Pfam" id="PF05448"/>
    </source>
</evidence>
<keyword evidence="1" id="KW-0732">Signal</keyword>
<feature type="domain" description="Acetyl xylan esterase" evidence="2">
    <location>
        <begin position="104"/>
        <end position="268"/>
    </location>
</feature>
<feature type="signal peptide" evidence="1">
    <location>
        <begin position="1"/>
        <end position="20"/>
    </location>
</feature>